<dbReference type="Proteomes" id="UP000280369">
    <property type="component" value="Segment"/>
</dbReference>
<organismHost>
    <name type="scientific">Acanthamoeba polyphaga</name>
    <name type="common">Amoeba</name>
    <dbReference type="NCBI Taxonomy" id="5757"/>
</organismHost>
<protein>
    <submittedName>
        <fullName evidence="1">Uncharacterized protein</fullName>
    </submittedName>
</protein>
<dbReference type="EMBL" id="MG602507">
    <property type="protein sequence ID" value="AVG46582.1"/>
    <property type="molecule type" value="Genomic_DNA"/>
</dbReference>
<name>A0A2L2DK76_MIMIV</name>
<accession>A0A2L2DK76</accession>
<sequence>MSKLINSIPLDSESSDQKINLISDPLIHPEMNQLIPQKLHDRLNYMHFFSDFYDSYNTELCTELSASSDIIFKETDKLVSLHIDYIIYKSSLWNENDIDITLYVKHGQREKNYDIKFLCKKKQINNDSINIITITYIDKLLRCLDLDISIDNKKMIGIFLNNIVWKTKSICNPNKYTYCEILMDCNNIKINKDTVLSNKYLFKFK</sequence>
<proteinExistence type="predicted"/>
<evidence type="ECO:0000313" key="1">
    <source>
        <dbReference type="EMBL" id="AVG46582.1"/>
    </source>
</evidence>
<reference evidence="1" key="1">
    <citation type="journal article" date="2017" name="Front. Microbiol.">
        <title>Genome Characterization of the First Mimiviruses of Lineage C Isolated in Brazil.</title>
        <authorList>
            <person name="Assis F.L."/>
            <person name="Franco-Luiz A.P.M."/>
            <person name="Dos Santos R.N."/>
            <person name="Campos F.S."/>
            <person name="Dornas F.P."/>
            <person name="Borato P.V.M."/>
            <person name="Franco A.C."/>
            <person name="Abrahao J.S."/>
            <person name="Colson P."/>
            <person name="Scola B."/>
        </authorList>
    </citation>
    <scope>NUCLEOTIDE SEQUENCE [LARGE SCALE GENOMIC DNA]</scope>
</reference>
<organism evidence="1">
    <name type="scientific">Acanthamoeba polyphaga mimivirus</name>
    <name type="common">APMV</name>
    <dbReference type="NCBI Taxonomy" id="212035"/>
    <lineage>
        <taxon>Viruses</taxon>
        <taxon>Varidnaviria</taxon>
        <taxon>Bamfordvirae</taxon>
        <taxon>Nucleocytoviricota</taxon>
        <taxon>Megaviricetes</taxon>
        <taxon>Imitervirales</taxon>
        <taxon>Mimiviridae</taxon>
        <taxon>Megamimivirinae</taxon>
        <taxon>Mimivirus</taxon>
        <taxon>Mimivirus bradfordmassiliense</taxon>
    </lineage>
</organism>